<dbReference type="PATRIC" id="fig|1088869.3.peg.1784"/>
<comment type="caution">
    <text evidence="3">The sequence shown here is derived from an EMBL/GenBank/DDBJ whole genome shotgun (WGS) entry which is preliminary data.</text>
</comment>
<dbReference type="InterPro" id="IPR013096">
    <property type="entry name" value="Cupin_2"/>
</dbReference>
<dbReference type="Gene3D" id="2.60.120.10">
    <property type="entry name" value="Jelly Rolls"/>
    <property type="match status" value="1"/>
</dbReference>
<reference evidence="3 4" key="1">
    <citation type="submission" date="2011-10" db="EMBL/GenBank/DDBJ databases">
        <title>Genome sequence of Gluconobacter morbifer G707, isolated from Drosophila gut.</title>
        <authorList>
            <person name="Lee W.-J."/>
            <person name="Kim E.-K."/>
        </authorList>
    </citation>
    <scope>NUCLEOTIDE SEQUENCE [LARGE SCALE GENOMIC DNA]</scope>
    <source>
        <strain evidence="3 4">G707</strain>
    </source>
</reference>
<gene>
    <name evidence="3" type="ORF">GMO_17890</name>
</gene>
<dbReference type="EMBL" id="AGQV01000005">
    <property type="protein sequence ID" value="EHH68022.1"/>
    <property type="molecule type" value="Genomic_DNA"/>
</dbReference>
<dbReference type="SUPFAM" id="SSF51182">
    <property type="entry name" value="RmlC-like cupins"/>
    <property type="match status" value="1"/>
</dbReference>
<protein>
    <recommendedName>
        <fullName evidence="2">Cupin type-2 domain-containing protein</fullName>
    </recommendedName>
</protein>
<dbReference type="CDD" id="cd06989">
    <property type="entry name" value="cupin_DRT102"/>
    <property type="match status" value="1"/>
</dbReference>
<dbReference type="InterPro" id="IPR014710">
    <property type="entry name" value="RmlC-like_jellyroll"/>
</dbReference>
<dbReference type="eggNOG" id="COG1917">
    <property type="taxonomic scope" value="Bacteria"/>
</dbReference>
<dbReference type="RefSeq" id="WP_008851936.1">
    <property type="nucleotide sequence ID" value="NZ_AGQV01000005.1"/>
</dbReference>
<sequence>MSFPKILSAVTLLSCCLATTAALAQTTDSFEAYTSPEAVSWTAPPSMFPKGTQFSVLTGDPAKPGPFAIRVRMEPGVYIAPHTHNMDEMLTVISGDVQHLVGKTFKASRERDLKAGGFVHLPEGVPHSLKAGAEGAVIQVTGVGPFSMTYVNPADNPASINRH</sequence>
<dbReference type="Proteomes" id="UP000004949">
    <property type="component" value="Unassembled WGS sequence"/>
</dbReference>
<dbReference type="OrthoDB" id="7506908at2"/>
<keyword evidence="4" id="KW-1185">Reference proteome</keyword>
<accession>G6XK60</accession>
<feature type="domain" description="Cupin type-2" evidence="2">
    <location>
        <begin position="70"/>
        <end position="131"/>
    </location>
</feature>
<proteinExistence type="predicted"/>
<feature type="chain" id="PRO_5003489774" description="Cupin type-2 domain-containing protein" evidence="1">
    <location>
        <begin position="25"/>
        <end position="163"/>
    </location>
</feature>
<dbReference type="AlphaFoldDB" id="G6XK60"/>
<evidence type="ECO:0000313" key="4">
    <source>
        <dbReference type="Proteomes" id="UP000004949"/>
    </source>
</evidence>
<dbReference type="InterPro" id="IPR011051">
    <property type="entry name" value="RmlC_Cupin_sf"/>
</dbReference>
<dbReference type="Pfam" id="PF07883">
    <property type="entry name" value="Cupin_2"/>
    <property type="match status" value="1"/>
</dbReference>
<evidence type="ECO:0000259" key="2">
    <source>
        <dbReference type="Pfam" id="PF07883"/>
    </source>
</evidence>
<organism evidence="3 4">
    <name type="scientific">Gluconobacter morbifer G707</name>
    <dbReference type="NCBI Taxonomy" id="1088869"/>
    <lineage>
        <taxon>Bacteria</taxon>
        <taxon>Pseudomonadati</taxon>
        <taxon>Pseudomonadota</taxon>
        <taxon>Alphaproteobacteria</taxon>
        <taxon>Acetobacterales</taxon>
        <taxon>Acetobacteraceae</taxon>
        <taxon>Gluconobacter</taxon>
    </lineage>
</organism>
<keyword evidence="1" id="KW-0732">Signal</keyword>
<dbReference type="STRING" id="1088869.GMO_17890"/>
<feature type="signal peptide" evidence="1">
    <location>
        <begin position="1"/>
        <end position="24"/>
    </location>
</feature>
<evidence type="ECO:0000256" key="1">
    <source>
        <dbReference type="SAM" id="SignalP"/>
    </source>
</evidence>
<evidence type="ECO:0000313" key="3">
    <source>
        <dbReference type="EMBL" id="EHH68022.1"/>
    </source>
</evidence>
<name>G6XK60_9PROT</name>